<reference evidence="1" key="1">
    <citation type="journal article" date="2007" name="Environ. Microbiol.">
        <title>Proteorhodopsin photosystem gene clusters exhibit co-evolutionary trends and shared ancestry among diverse marine microbial phyla.</title>
        <authorList>
            <person name="McCarren J."/>
            <person name="Delong E.F."/>
        </authorList>
    </citation>
    <scope>NUCLEOTIDE SEQUENCE</scope>
</reference>
<proteinExistence type="predicted"/>
<dbReference type="AlphaFoldDB" id="A4GIJ5"/>
<accession>A4GIJ5</accession>
<reference evidence="1" key="2">
    <citation type="journal article" date="2007" name="Proc. Natl. Acad. Sci. U.S.A.">
        <title>Proteorhodopsin photosystem gene expression enables photophosphorylation in a heterologous host.</title>
        <authorList>
            <person name="Martinez A."/>
            <person name="Bradley A.S."/>
            <person name="Waldbauer J.R."/>
            <person name="Summons R.E."/>
            <person name="Delong E.F."/>
        </authorList>
    </citation>
    <scope>NUCLEOTIDE SEQUENCE</scope>
</reference>
<protein>
    <submittedName>
        <fullName evidence="1">Alpha-amylase</fullName>
    </submittedName>
</protein>
<evidence type="ECO:0000313" key="1">
    <source>
        <dbReference type="EMBL" id="ABL61005.1"/>
    </source>
</evidence>
<gene>
    <name evidence="1" type="ORF">ALOHA_HF1025F10.17c</name>
</gene>
<name>A4GIJ5_9BACT</name>
<sequence>MPQGFVCGSDHLTMDRFVGLETGWLQMDDRSPNGYQENKTPLIGEFDIEHFWPSLRLGITGKNFTNHSNLSLSGKLDIIDGNPSRIIQPTSHDCGGDTCLSNHGGRLCPLLIWFHPLVPA</sequence>
<dbReference type="EMBL" id="EF100191">
    <property type="protein sequence ID" value="ABL61005.1"/>
    <property type="molecule type" value="Genomic_DNA"/>
</dbReference>
<organism evidence="1">
    <name type="scientific">uncultured marine bacterium HF10_25F10</name>
    <dbReference type="NCBI Taxonomy" id="413068"/>
    <lineage>
        <taxon>Bacteria</taxon>
        <taxon>environmental samples</taxon>
    </lineage>
</organism>